<keyword evidence="6" id="KW-0808">Transferase</keyword>
<name>A0A1F7WC19_9BACT</name>
<dbReference type="PANTHER" id="PTHR43711:SF31">
    <property type="entry name" value="HISTIDINE KINASE"/>
    <property type="match status" value="1"/>
</dbReference>
<dbReference type="PANTHER" id="PTHR43711">
    <property type="entry name" value="TWO-COMPONENT HISTIDINE KINASE"/>
    <property type="match status" value="1"/>
</dbReference>
<dbReference type="InterPro" id="IPR005467">
    <property type="entry name" value="His_kinase_dom"/>
</dbReference>
<evidence type="ECO:0000259" key="13">
    <source>
        <dbReference type="PROSITE" id="PS50112"/>
    </source>
</evidence>
<evidence type="ECO:0000256" key="2">
    <source>
        <dbReference type="ARBA" id="ARBA00004236"/>
    </source>
</evidence>
<dbReference type="GO" id="GO:0005886">
    <property type="term" value="C:plasma membrane"/>
    <property type="evidence" value="ECO:0007669"/>
    <property type="project" value="UniProtKB-SubCell"/>
</dbReference>
<dbReference type="Gene3D" id="1.10.287.130">
    <property type="match status" value="1"/>
</dbReference>
<evidence type="ECO:0000256" key="11">
    <source>
        <dbReference type="ARBA" id="ARBA00023136"/>
    </source>
</evidence>
<dbReference type="SMART" id="SM00091">
    <property type="entry name" value="PAS"/>
    <property type="match status" value="1"/>
</dbReference>
<dbReference type="Pfam" id="PF13426">
    <property type="entry name" value="PAS_9"/>
    <property type="match status" value="1"/>
</dbReference>
<evidence type="ECO:0000259" key="12">
    <source>
        <dbReference type="PROSITE" id="PS50109"/>
    </source>
</evidence>
<evidence type="ECO:0000256" key="8">
    <source>
        <dbReference type="ARBA" id="ARBA00022777"/>
    </source>
</evidence>
<evidence type="ECO:0000256" key="5">
    <source>
        <dbReference type="ARBA" id="ARBA00022553"/>
    </source>
</evidence>
<keyword evidence="11" id="KW-0472">Membrane</keyword>
<dbReference type="Gene3D" id="3.30.565.10">
    <property type="entry name" value="Histidine kinase-like ATPase, C-terminal domain"/>
    <property type="match status" value="1"/>
</dbReference>
<dbReference type="STRING" id="1802424.A2480_03550"/>
<dbReference type="PROSITE" id="PS50109">
    <property type="entry name" value="HIS_KIN"/>
    <property type="match status" value="1"/>
</dbReference>
<comment type="catalytic activity">
    <reaction evidence="1">
        <text>ATP + protein L-histidine = ADP + protein N-phospho-L-histidine.</text>
        <dbReference type="EC" id="2.7.13.3"/>
    </reaction>
</comment>
<dbReference type="PRINTS" id="PR00344">
    <property type="entry name" value="BCTRLSENSOR"/>
</dbReference>
<dbReference type="CDD" id="cd00130">
    <property type="entry name" value="PAS"/>
    <property type="match status" value="1"/>
</dbReference>
<dbReference type="SMART" id="SM00387">
    <property type="entry name" value="HATPase_c"/>
    <property type="match status" value="1"/>
</dbReference>
<evidence type="ECO:0000313" key="14">
    <source>
        <dbReference type="EMBL" id="OGM00330.1"/>
    </source>
</evidence>
<evidence type="ECO:0000256" key="1">
    <source>
        <dbReference type="ARBA" id="ARBA00000085"/>
    </source>
</evidence>
<dbReference type="EMBL" id="MGFG01000033">
    <property type="protein sequence ID" value="OGM00330.1"/>
    <property type="molecule type" value="Genomic_DNA"/>
</dbReference>
<dbReference type="InterPro" id="IPR003661">
    <property type="entry name" value="HisK_dim/P_dom"/>
</dbReference>
<keyword evidence="7" id="KW-0547">Nucleotide-binding</keyword>
<dbReference type="GO" id="GO:0005524">
    <property type="term" value="F:ATP binding"/>
    <property type="evidence" value="ECO:0007669"/>
    <property type="project" value="UniProtKB-KW"/>
</dbReference>
<dbReference type="FunFam" id="3.30.565.10:FF:000023">
    <property type="entry name" value="PAS domain-containing sensor histidine kinase"/>
    <property type="match status" value="1"/>
</dbReference>
<evidence type="ECO:0000256" key="6">
    <source>
        <dbReference type="ARBA" id="ARBA00022679"/>
    </source>
</evidence>
<dbReference type="SMART" id="SM00388">
    <property type="entry name" value="HisKA"/>
    <property type="match status" value="1"/>
</dbReference>
<dbReference type="InterPro" id="IPR000014">
    <property type="entry name" value="PAS"/>
</dbReference>
<dbReference type="GO" id="GO:0000155">
    <property type="term" value="F:phosphorelay sensor kinase activity"/>
    <property type="evidence" value="ECO:0007669"/>
    <property type="project" value="InterPro"/>
</dbReference>
<dbReference type="InterPro" id="IPR050736">
    <property type="entry name" value="Sensor_HK_Regulatory"/>
</dbReference>
<keyword evidence="5" id="KW-0597">Phosphoprotein</keyword>
<keyword evidence="4" id="KW-1003">Cell membrane</keyword>
<gene>
    <name evidence="14" type="ORF">A2480_03550</name>
</gene>
<evidence type="ECO:0000256" key="4">
    <source>
        <dbReference type="ARBA" id="ARBA00022475"/>
    </source>
</evidence>
<dbReference type="CDD" id="cd00082">
    <property type="entry name" value="HisKA"/>
    <property type="match status" value="1"/>
</dbReference>
<keyword evidence="8" id="KW-0418">Kinase</keyword>
<evidence type="ECO:0000313" key="15">
    <source>
        <dbReference type="Proteomes" id="UP000176988"/>
    </source>
</evidence>
<dbReference type="SUPFAM" id="SSF55874">
    <property type="entry name" value="ATPase domain of HSP90 chaperone/DNA topoisomerase II/histidine kinase"/>
    <property type="match status" value="1"/>
</dbReference>
<dbReference type="Gene3D" id="3.30.450.20">
    <property type="entry name" value="PAS domain"/>
    <property type="match status" value="1"/>
</dbReference>
<evidence type="ECO:0000256" key="3">
    <source>
        <dbReference type="ARBA" id="ARBA00012438"/>
    </source>
</evidence>
<organism evidence="14 15">
    <name type="scientific">Candidatus Uhrbacteria bacterium RIFOXYC2_FULL_47_19</name>
    <dbReference type="NCBI Taxonomy" id="1802424"/>
    <lineage>
        <taxon>Bacteria</taxon>
        <taxon>Candidatus Uhriibacteriota</taxon>
    </lineage>
</organism>
<evidence type="ECO:0000256" key="10">
    <source>
        <dbReference type="ARBA" id="ARBA00023012"/>
    </source>
</evidence>
<keyword evidence="9" id="KW-0067">ATP-binding</keyword>
<proteinExistence type="predicted"/>
<dbReference type="SUPFAM" id="SSF55785">
    <property type="entry name" value="PYP-like sensor domain (PAS domain)"/>
    <property type="match status" value="1"/>
</dbReference>
<comment type="subcellular location">
    <subcellularLocation>
        <location evidence="2">Cell membrane</location>
    </subcellularLocation>
</comment>
<accession>A0A1F7WC19</accession>
<dbReference type="InterPro" id="IPR036890">
    <property type="entry name" value="HATPase_C_sf"/>
</dbReference>
<dbReference type="NCBIfam" id="TIGR00229">
    <property type="entry name" value="sensory_box"/>
    <property type="match status" value="1"/>
</dbReference>
<dbReference type="AlphaFoldDB" id="A0A1F7WC19"/>
<dbReference type="SUPFAM" id="SSF47384">
    <property type="entry name" value="Homodimeric domain of signal transducing histidine kinase"/>
    <property type="match status" value="1"/>
</dbReference>
<dbReference type="Pfam" id="PF02518">
    <property type="entry name" value="HATPase_c"/>
    <property type="match status" value="1"/>
</dbReference>
<reference evidence="14 15" key="1">
    <citation type="journal article" date="2016" name="Nat. Commun.">
        <title>Thousands of microbial genomes shed light on interconnected biogeochemical processes in an aquifer system.</title>
        <authorList>
            <person name="Anantharaman K."/>
            <person name="Brown C.T."/>
            <person name="Hug L.A."/>
            <person name="Sharon I."/>
            <person name="Castelle C.J."/>
            <person name="Probst A.J."/>
            <person name="Thomas B.C."/>
            <person name="Singh A."/>
            <person name="Wilkins M.J."/>
            <person name="Karaoz U."/>
            <person name="Brodie E.L."/>
            <person name="Williams K.H."/>
            <person name="Hubbard S.S."/>
            <person name="Banfield J.F."/>
        </authorList>
    </citation>
    <scope>NUCLEOTIDE SEQUENCE [LARGE SCALE GENOMIC DNA]</scope>
</reference>
<dbReference type="InterPro" id="IPR004358">
    <property type="entry name" value="Sig_transdc_His_kin-like_C"/>
</dbReference>
<feature type="domain" description="Histidine kinase" evidence="12">
    <location>
        <begin position="134"/>
        <end position="354"/>
    </location>
</feature>
<dbReference type="Proteomes" id="UP000176988">
    <property type="component" value="Unassembled WGS sequence"/>
</dbReference>
<keyword evidence="10" id="KW-0902">Two-component regulatory system</keyword>
<dbReference type="InterPro" id="IPR036097">
    <property type="entry name" value="HisK_dim/P_sf"/>
</dbReference>
<evidence type="ECO:0000256" key="7">
    <source>
        <dbReference type="ARBA" id="ARBA00022741"/>
    </source>
</evidence>
<dbReference type="InterPro" id="IPR003594">
    <property type="entry name" value="HATPase_dom"/>
</dbReference>
<sequence>MKEGELKREHDWFKTVLDLIQDGVCVTNLSGQILLANHSVVEMTGRSREELIDANVSLFYSTDERKTDIDELRKNEPVREEVEFRRSDGSVLPVRVTYKLVNHMDGVGEALVETYEDLTECRELDQVRNEFVFVAAHELRNPVTAMKLLLDMFTDDKRFEVGPIAKDYVEKMQEATNRLIQLVDDLLEVARTESGRLKIELQPVNAVEMIDMILVEVGPLAEPHQITFRHGGSVDGPLVMSDSDKLKEIISNLVSNAIKYNRVGGTVTISHEPDGNGFLVVHIADTGIGLGPDDQKKVFTKFWRSEEVAVRAQAGTGLGLFIVKELVERMGGRVWFESELGKGSTFSFSLPLVKRE</sequence>
<dbReference type="EC" id="2.7.13.3" evidence="3"/>
<dbReference type="Pfam" id="PF00512">
    <property type="entry name" value="HisKA"/>
    <property type="match status" value="1"/>
</dbReference>
<dbReference type="PROSITE" id="PS50112">
    <property type="entry name" value="PAS"/>
    <property type="match status" value="1"/>
</dbReference>
<protein>
    <recommendedName>
        <fullName evidence="3">histidine kinase</fullName>
        <ecNumber evidence="3">2.7.13.3</ecNumber>
    </recommendedName>
</protein>
<evidence type="ECO:0000256" key="9">
    <source>
        <dbReference type="ARBA" id="ARBA00022840"/>
    </source>
</evidence>
<feature type="domain" description="PAS" evidence="13">
    <location>
        <begin position="9"/>
        <end position="63"/>
    </location>
</feature>
<comment type="caution">
    <text evidence="14">The sequence shown here is derived from an EMBL/GenBank/DDBJ whole genome shotgun (WGS) entry which is preliminary data.</text>
</comment>
<dbReference type="InterPro" id="IPR035965">
    <property type="entry name" value="PAS-like_dom_sf"/>
</dbReference>